<dbReference type="Proteomes" id="UP000661858">
    <property type="component" value="Unassembled WGS sequence"/>
</dbReference>
<dbReference type="RefSeq" id="WP_201843347.1">
    <property type="nucleotide sequence ID" value="NZ_JAERRK010000025.1"/>
</dbReference>
<gene>
    <name evidence="1" type="ORF">JK359_33360</name>
</gene>
<evidence type="ECO:0000313" key="1">
    <source>
        <dbReference type="EMBL" id="MBL1086796.1"/>
    </source>
</evidence>
<proteinExistence type="predicted"/>
<name>A0A937EPP2_9ACTN</name>
<keyword evidence="2" id="KW-1185">Reference proteome</keyword>
<protein>
    <submittedName>
        <fullName evidence="1">Uncharacterized protein</fullName>
    </submittedName>
</protein>
<dbReference type="EMBL" id="JAERRK010000025">
    <property type="protein sequence ID" value="MBL1086796.1"/>
    <property type="molecule type" value="Genomic_DNA"/>
</dbReference>
<dbReference type="NCBIfam" id="NF041638">
    <property type="entry name" value="QRL_CxxC_CxxC"/>
    <property type="match status" value="1"/>
</dbReference>
<sequence>MPRISMHFWDPEGLRFGIPTWPVGHPDGPNQEVLATYRQLKARGLRPGGQEPVGQLGWWIRRGQRFAYLYRVDQAKKQRPMTPAKWASVHKALAARRTCPECKTEKDYYINRDPGVCRECDPNAPKAWDPDDPVLAA</sequence>
<evidence type="ECO:0000313" key="2">
    <source>
        <dbReference type="Proteomes" id="UP000661858"/>
    </source>
</evidence>
<dbReference type="AlphaFoldDB" id="A0A937EPP2"/>
<reference evidence="1" key="1">
    <citation type="submission" date="2021-01" db="EMBL/GenBank/DDBJ databases">
        <title>WGS of actinomycetes isolated from Thailand.</title>
        <authorList>
            <person name="Thawai C."/>
        </authorList>
    </citation>
    <scope>NUCLEOTIDE SEQUENCE</scope>
    <source>
        <strain evidence="1">RCU-197</strain>
    </source>
</reference>
<organism evidence="1 2">
    <name type="scientific">Streptomyces actinomycinicus</name>
    <dbReference type="NCBI Taxonomy" id="1695166"/>
    <lineage>
        <taxon>Bacteria</taxon>
        <taxon>Bacillati</taxon>
        <taxon>Actinomycetota</taxon>
        <taxon>Actinomycetes</taxon>
        <taxon>Kitasatosporales</taxon>
        <taxon>Streptomycetaceae</taxon>
        <taxon>Streptomyces</taxon>
    </lineage>
</organism>
<dbReference type="InterPro" id="IPR048142">
    <property type="entry name" value="QRL_CxxC_CxxC"/>
</dbReference>
<comment type="caution">
    <text evidence="1">The sequence shown here is derived from an EMBL/GenBank/DDBJ whole genome shotgun (WGS) entry which is preliminary data.</text>
</comment>
<accession>A0A937EPP2</accession>